<evidence type="ECO:0000313" key="4">
    <source>
        <dbReference type="Proteomes" id="UP001497497"/>
    </source>
</evidence>
<evidence type="ECO:0000313" key="3">
    <source>
        <dbReference type="EMBL" id="CAL1545765.1"/>
    </source>
</evidence>
<dbReference type="CDD" id="cd03263">
    <property type="entry name" value="ABC_subfamily_A"/>
    <property type="match status" value="1"/>
</dbReference>
<dbReference type="Proteomes" id="UP001497497">
    <property type="component" value="Unassembled WGS sequence"/>
</dbReference>
<dbReference type="Pfam" id="PF23321">
    <property type="entry name" value="R1_ABCA1"/>
    <property type="match status" value="1"/>
</dbReference>
<reference evidence="3 4" key="1">
    <citation type="submission" date="2024-04" db="EMBL/GenBank/DDBJ databases">
        <authorList>
            <consortium name="Genoscope - CEA"/>
            <person name="William W."/>
        </authorList>
    </citation>
    <scope>NUCLEOTIDE SEQUENCE [LARGE SCALE GENOMIC DNA]</scope>
</reference>
<name>A0AAV2IG07_LYMST</name>
<comment type="caution">
    <text evidence="3">The sequence shown here is derived from an EMBL/GenBank/DDBJ whole genome shotgun (WGS) entry which is preliminary data.</text>
</comment>
<organism evidence="3 4">
    <name type="scientific">Lymnaea stagnalis</name>
    <name type="common">Great pond snail</name>
    <name type="synonym">Helix stagnalis</name>
    <dbReference type="NCBI Taxonomy" id="6523"/>
    <lineage>
        <taxon>Eukaryota</taxon>
        <taxon>Metazoa</taxon>
        <taxon>Spiralia</taxon>
        <taxon>Lophotrochozoa</taxon>
        <taxon>Mollusca</taxon>
        <taxon>Gastropoda</taxon>
        <taxon>Heterobranchia</taxon>
        <taxon>Euthyneura</taxon>
        <taxon>Panpulmonata</taxon>
        <taxon>Hygrophila</taxon>
        <taxon>Lymnaeoidea</taxon>
        <taxon>Lymnaeidae</taxon>
        <taxon>Lymnaea</taxon>
    </lineage>
</organism>
<dbReference type="Pfam" id="PF00005">
    <property type="entry name" value="ABC_tran"/>
    <property type="match status" value="1"/>
</dbReference>
<keyword evidence="4" id="KW-1185">Reference proteome</keyword>
<accession>A0AAV2IG07</accession>
<gene>
    <name evidence="3" type="ORF">GSLYS_00019142001</name>
</gene>
<dbReference type="InterPro" id="IPR027417">
    <property type="entry name" value="P-loop_NTPase"/>
</dbReference>
<dbReference type="GO" id="GO:0016887">
    <property type="term" value="F:ATP hydrolysis activity"/>
    <property type="evidence" value="ECO:0007669"/>
    <property type="project" value="InterPro"/>
</dbReference>
<dbReference type="InterPro" id="IPR026082">
    <property type="entry name" value="ABCA"/>
</dbReference>
<protein>
    <submittedName>
        <fullName evidence="3">Uncharacterized protein</fullName>
    </submittedName>
</protein>
<feature type="domain" description="ABCA1-4-like C-terminal R2 regulatory" evidence="2">
    <location>
        <begin position="150"/>
        <end position="226"/>
    </location>
</feature>
<sequence>MMGYCPQFDALHDRLTGRETLNLYARLRGVPEIKIREVTDAIIEFVTLHPHEEKLAFTYSGGNKRKLSVGIAIIGDPLFLMLDEPTAGMDPVARRTLWTVLQMIRSTGRTMVLTSHSMEECEALCTRIAIMVKGTILCLGSPQHLKNKYGQGYTVVMRANIDEHGKTLPLHEAQAFILQSFPKTQVFAKQEAYVHLQVPETVPLSLLFTQLEHAKQKYNFQFYSVQETSLEQVFLMFMKDT</sequence>
<evidence type="ECO:0000259" key="2">
    <source>
        <dbReference type="Pfam" id="PF23321"/>
    </source>
</evidence>
<dbReference type="GO" id="GO:0005319">
    <property type="term" value="F:lipid transporter activity"/>
    <property type="evidence" value="ECO:0007669"/>
    <property type="project" value="TreeGrafter"/>
</dbReference>
<dbReference type="EMBL" id="CAXITT010000733">
    <property type="protein sequence ID" value="CAL1545765.1"/>
    <property type="molecule type" value="Genomic_DNA"/>
</dbReference>
<evidence type="ECO:0000259" key="1">
    <source>
        <dbReference type="Pfam" id="PF00005"/>
    </source>
</evidence>
<dbReference type="GO" id="GO:0005524">
    <property type="term" value="F:ATP binding"/>
    <property type="evidence" value="ECO:0007669"/>
    <property type="project" value="InterPro"/>
</dbReference>
<dbReference type="SUPFAM" id="SSF52540">
    <property type="entry name" value="P-loop containing nucleoside triphosphate hydrolases"/>
    <property type="match status" value="1"/>
</dbReference>
<dbReference type="AlphaFoldDB" id="A0AAV2IG07"/>
<proteinExistence type="predicted"/>
<dbReference type="GO" id="GO:0016020">
    <property type="term" value="C:membrane"/>
    <property type="evidence" value="ECO:0007669"/>
    <property type="project" value="InterPro"/>
</dbReference>
<dbReference type="PANTHER" id="PTHR19229">
    <property type="entry name" value="ATP-BINDING CASSETTE TRANSPORTER SUBFAMILY A ABCA"/>
    <property type="match status" value="1"/>
</dbReference>
<dbReference type="InterPro" id="IPR056264">
    <property type="entry name" value="R2_ABCA1-4-like"/>
</dbReference>
<feature type="domain" description="ABC transporter" evidence="1">
    <location>
        <begin position="2"/>
        <end position="87"/>
    </location>
</feature>
<dbReference type="InterPro" id="IPR003439">
    <property type="entry name" value="ABC_transporter-like_ATP-bd"/>
</dbReference>
<dbReference type="PANTHER" id="PTHR19229:SF250">
    <property type="entry name" value="ABC TRANSPORTER DOMAIN-CONTAINING PROTEIN-RELATED"/>
    <property type="match status" value="1"/>
</dbReference>
<dbReference type="GO" id="GO:0140359">
    <property type="term" value="F:ABC-type transporter activity"/>
    <property type="evidence" value="ECO:0007669"/>
    <property type="project" value="InterPro"/>
</dbReference>
<dbReference type="Gene3D" id="3.40.50.300">
    <property type="entry name" value="P-loop containing nucleotide triphosphate hydrolases"/>
    <property type="match status" value="1"/>
</dbReference>